<dbReference type="SUPFAM" id="SSF52317">
    <property type="entry name" value="Class I glutamine amidotransferase-like"/>
    <property type="match status" value="1"/>
</dbReference>
<gene>
    <name evidence="5" type="ORF">SAMEA4412665_01709</name>
</gene>
<dbReference type="KEGG" id="cgrn:4412665_01709"/>
<comment type="similarity">
    <text evidence="1">Belongs to the peptidase S51 family.</text>
</comment>
<keyword evidence="3" id="KW-0378">Hydrolase</keyword>
<evidence type="ECO:0000313" key="5">
    <source>
        <dbReference type="EMBL" id="SNV39140.1"/>
    </source>
</evidence>
<evidence type="ECO:0000313" key="6">
    <source>
        <dbReference type="Proteomes" id="UP000215332"/>
    </source>
</evidence>
<dbReference type="InterPro" id="IPR005320">
    <property type="entry name" value="Peptidase_S51"/>
</dbReference>
<organism evidence="5 6">
    <name type="scientific">Cutibacterium granulosum</name>
    <dbReference type="NCBI Taxonomy" id="33011"/>
    <lineage>
        <taxon>Bacteria</taxon>
        <taxon>Bacillati</taxon>
        <taxon>Actinomycetota</taxon>
        <taxon>Actinomycetes</taxon>
        <taxon>Propionibacteriales</taxon>
        <taxon>Propionibacteriaceae</taxon>
        <taxon>Cutibacterium</taxon>
    </lineage>
</organism>
<dbReference type="AlphaFoldDB" id="A0A239WYC2"/>
<dbReference type="RefSeq" id="WP_021105681.1">
    <property type="nucleotide sequence ID" value="NZ_LT906441.1"/>
</dbReference>
<dbReference type="EMBL" id="LT906441">
    <property type="protein sequence ID" value="SNV39140.1"/>
    <property type="molecule type" value="Genomic_DNA"/>
</dbReference>
<dbReference type="GO" id="GO:0006508">
    <property type="term" value="P:proteolysis"/>
    <property type="evidence" value="ECO:0007669"/>
    <property type="project" value="UniProtKB-KW"/>
</dbReference>
<keyword evidence="2" id="KW-0645">Protease</keyword>
<dbReference type="Gene3D" id="3.40.50.880">
    <property type="match status" value="1"/>
</dbReference>
<dbReference type="Pfam" id="PF03575">
    <property type="entry name" value="Peptidase_S51"/>
    <property type="match status" value="1"/>
</dbReference>
<accession>A0A239WYC2</accession>
<proteinExistence type="inferred from homology"/>
<dbReference type="Proteomes" id="UP000215332">
    <property type="component" value="Chromosome 1"/>
</dbReference>
<keyword evidence="4" id="KW-0720">Serine protease</keyword>
<protein>
    <submittedName>
        <fullName evidence="5">Peptidase E</fullName>
    </submittedName>
</protein>
<name>A0A239WYC2_9ACTN</name>
<evidence type="ECO:0000256" key="3">
    <source>
        <dbReference type="ARBA" id="ARBA00022801"/>
    </source>
</evidence>
<evidence type="ECO:0000256" key="1">
    <source>
        <dbReference type="ARBA" id="ARBA00006534"/>
    </source>
</evidence>
<dbReference type="InterPro" id="IPR029062">
    <property type="entry name" value="Class_I_gatase-like"/>
</dbReference>
<evidence type="ECO:0000256" key="4">
    <source>
        <dbReference type="ARBA" id="ARBA00022825"/>
    </source>
</evidence>
<dbReference type="GO" id="GO:0008236">
    <property type="term" value="F:serine-type peptidase activity"/>
    <property type="evidence" value="ECO:0007669"/>
    <property type="project" value="UniProtKB-KW"/>
</dbReference>
<dbReference type="eggNOG" id="COG3340">
    <property type="taxonomic scope" value="Bacteria"/>
</dbReference>
<reference evidence="5 6" key="1">
    <citation type="submission" date="2017-06" db="EMBL/GenBank/DDBJ databases">
        <authorList>
            <consortium name="Pathogen Informatics"/>
        </authorList>
    </citation>
    <scope>NUCLEOTIDE SEQUENCE [LARGE SCALE GENOMIC DNA]</scope>
    <source>
        <strain evidence="5 6">NCTC11865</strain>
    </source>
</reference>
<dbReference type="PANTHER" id="PTHR20842:SF0">
    <property type="entry name" value="ALPHA-ASPARTYL DIPEPTIDASE"/>
    <property type="match status" value="1"/>
</dbReference>
<evidence type="ECO:0000256" key="2">
    <source>
        <dbReference type="ARBA" id="ARBA00022670"/>
    </source>
</evidence>
<sequence>MTTHILAMGGGGFSMSRHGEPTAIDRHLLDLSGKSSPLVCFAPTASADDPVYVNRFLAAYSELGARTMVLTLWQGANESVERLAEADVVVVGAGSVANLVALWHTHGVDVALRHKIGKGEDLVLGGVSAGASCWFQGCVTDAFGPIRAWRGGLGLLDGSFCPHFDRKENRAEVYAQAVASGVLPAGYAVDDGAAVRFIDGEFAEVVAEREEATVGRIATTQEPASSGIYREELAPRLL</sequence>
<dbReference type="PANTHER" id="PTHR20842">
    <property type="entry name" value="PROTEASE S51 ALPHA-ASPARTYL DIPEPTIDASE"/>
    <property type="match status" value="1"/>
</dbReference>